<feature type="compositionally biased region" description="Pro residues" evidence="1">
    <location>
        <begin position="331"/>
        <end position="347"/>
    </location>
</feature>
<feature type="compositionally biased region" description="Low complexity" evidence="1">
    <location>
        <begin position="59"/>
        <end position="69"/>
    </location>
</feature>
<feature type="compositionally biased region" description="Basic and acidic residues" evidence="1">
    <location>
        <begin position="145"/>
        <end position="161"/>
    </location>
</feature>
<feature type="region of interest" description="Disordered" evidence="1">
    <location>
        <begin position="1"/>
        <end position="180"/>
    </location>
</feature>
<feature type="compositionally biased region" description="Low complexity" evidence="1">
    <location>
        <begin position="390"/>
        <end position="404"/>
    </location>
</feature>
<evidence type="ECO:0000313" key="3">
    <source>
        <dbReference type="Proteomes" id="UP000518752"/>
    </source>
</evidence>
<proteinExistence type="predicted"/>
<reference evidence="2 3" key="1">
    <citation type="journal article" date="2020" name="ISME J.">
        <title>Uncovering the hidden diversity of litter-decomposition mechanisms in mushroom-forming fungi.</title>
        <authorList>
            <person name="Floudas D."/>
            <person name="Bentzer J."/>
            <person name="Ahren D."/>
            <person name="Johansson T."/>
            <person name="Persson P."/>
            <person name="Tunlid A."/>
        </authorList>
    </citation>
    <scope>NUCLEOTIDE SEQUENCE [LARGE SCALE GENOMIC DNA]</scope>
    <source>
        <strain evidence="2 3">CBS 406.79</strain>
    </source>
</reference>
<feature type="region of interest" description="Disordered" evidence="1">
    <location>
        <begin position="327"/>
        <end position="413"/>
    </location>
</feature>
<feature type="compositionally biased region" description="Basic and acidic residues" evidence="1">
    <location>
        <begin position="232"/>
        <end position="241"/>
    </location>
</feature>
<feature type="region of interest" description="Disordered" evidence="1">
    <location>
        <begin position="597"/>
        <end position="635"/>
    </location>
</feature>
<dbReference type="Proteomes" id="UP000518752">
    <property type="component" value="Unassembled WGS sequence"/>
</dbReference>
<dbReference type="OrthoDB" id="3031718at2759"/>
<evidence type="ECO:0000256" key="1">
    <source>
        <dbReference type="SAM" id="MobiDB-lite"/>
    </source>
</evidence>
<name>A0A8H5MCC1_9AGAR</name>
<dbReference type="EMBL" id="JAACJN010000026">
    <property type="protein sequence ID" value="KAF5388777.1"/>
    <property type="molecule type" value="Genomic_DNA"/>
</dbReference>
<organism evidence="2 3">
    <name type="scientific">Collybiopsis confluens</name>
    <dbReference type="NCBI Taxonomy" id="2823264"/>
    <lineage>
        <taxon>Eukaryota</taxon>
        <taxon>Fungi</taxon>
        <taxon>Dikarya</taxon>
        <taxon>Basidiomycota</taxon>
        <taxon>Agaricomycotina</taxon>
        <taxon>Agaricomycetes</taxon>
        <taxon>Agaricomycetidae</taxon>
        <taxon>Agaricales</taxon>
        <taxon>Marasmiineae</taxon>
        <taxon>Omphalotaceae</taxon>
        <taxon>Collybiopsis</taxon>
    </lineage>
</organism>
<comment type="caution">
    <text evidence="2">The sequence shown here is derived from an EMBL/GenBank/DDBJ whole genome shotgun (WGS) entry which is preliminary data.</text>
</comment>
<dbReference type="AlphaFoldDB" id="A0A8H5MCC1"/>
<feature type="compositionally biased region" description="Polar residues" evidence="1">
    <location>
        <begin position="115"/>
        <end position="142"/>
    </location>
</feature>
<protein>
    <submittedName>
        <fullName evidence="2">Uncharacterized protein</fullName>
    </submittedName>
</protein>
<feature type="compositionally biased region" description="Basic residues" evidence="1">
    <location>
        <begin position="1"/>
        <end position="10"/>
    </location>
</feature>
<feature type="compositionally biased region" description="Polar residues" evidence="1">
    <location>
        <begin position="18"/>
        <end position="30"/>
    </location>
</feature>
<feature type="compositionally biased region" description="Basic and acidic residues" evidence="1">
    <location>
        <begin position="277"/>
        <end position="288"/>
    </location>
</feature>
<feature type="region of interest" description="Disordered" evidence="1">
    <location>
        <begin position="1163"/>
        <end position="1182"/>
    </location>
</feature>
<feature type="compositionally biased region" description="Basic and acidic residues" evidence="1">
    <location>
        <begin position="602"/>
        <end position="611"/>
    </location>
</feature>
<evidence type="ECO:0000313" key="2">
    <source>
        <dbReference type="EMBL" id="KAF5388777.1"/>
    </source>
</evidence>
<gene>
    <name evidence="2" type="ORF">D9757_005612</name>
</gene>
<feature type="region of interest" description="Disordered" evidence="1">
    <location>
        <begin position="215"/>
        <end position="288"/>
    </location>
</feature>
<accession>A0A8H5MCC1</accession>
<sequence>MERTITRSRRASLPSPTPQLNQSLHPTNLRRSPRLSVTDGLAPSQFTLPTSSNKRKRTLSISSERPSSRSSKRSHTLPVDTPAQFAPSPRVSSSPRLQRHRRRHPSVFEGEESLDTQTEKATASTSTQPFPLTSSEGASTKGRTSRKENKNHISDSRDKGRNPVQYPNAPSTLKGKERAHSVTDHIESMFGSQRVRSTGDDSLQMALDTEYFTRSRSRTLRSSQMAVGPDDAPIKSDRMSEGEEGLAPEPTSPRRLRSANSSKASLRVSVKKRKRERSVADEDGRKKSKTFEAEFVQNFRASSTDVPPAIPFTISYPNSLPNPIPSVIVTPPSPRNSPPPVAPPSLPVSPSDQEPIALSDQEPELNSESAWPWPPEAKPPITSDSSTFDLSGALPSGSAASSSSSEDEVSRGRLPKRVKRICRRQRKLSITDRPPETLFRLACRERVDYLKLFYLGQLKEYEADLAYQFFTRVSSKSSLTTADQRASIASPSRPQSPTWNYGKHWQDRLHDSGVWDGEVHDMHPPLSPVSPSGLPPSMFTLRSGPTSPEASTSWDSKAWNNIPDGDLDFRTEDYFPFELDESDDDDEDHRVSVPMAVLPGEPEPKCMRSGDEELEDTDSDDSEESDDLSTMPPIEGEGQIQLNVPVYIPTPSSLAEALTPLETSDDQDPVTSVFALPVSPLLNNPIPRPDDPIFTVRPDTEDVRQCPTPFPLPPPSLATFIPEETRLHDADQLSVVFRQEVLPEDDAARVKISSQNVSPLAIPPVSTPALLAEVHRQATERLRTPFTRLLNYASKTLGSIGDGTPIDPKRRMSVVAWLEDQEVIQGNEDQAISEASMPVDVERMPAIGSASWYATRFQSLLSPASALKPTSEPNMAISSPEVLLSQANLPLEDNSTSFDASNWPPLTVQPSELNILRNQRWIESKDYFPEQAPVRGDAAQGEPIIYGRFHTLLSYAIDAEFRQRSSQECGTDQVQYRYPHSADRGMSNASTFVSPRLSPEIAMDESLSDEDAEGDIDPDIVPSASSNPSANLGFPVSMPVVAHRTEPYAGSITGISPLSNEATSLNASDSAFRDGRYGSSDFRAPDMDINMRGAPDVEIPTSVPVPSRSFQDGISDTGIHGVGMSLNVGVSVMGMGMGINMMGVGFGMEIGFPALESSESWFLPGSSPPSSLPSSNEENEHALLGSFGNHPVYVEPLHDHTRDRFGSPGSPESAYPLGFAMG</sequence>
<feature type="region of interest" description="Disordered" evidence="1">
    <location>
        <begin position="1199"/>
        <end position="1222"/>
    </location>
</feature>
<keyword evidence="3" id="KW-1185">Reference proteome</keyword>
<feature type="compositionally biased region" description="Acidic residues" evidence="1">
    <location>
        <begin position="612"/>
        <end position="627"/>
    </location>
</feature>